<evidence type="ECO:0000313" key="1">
    <source>
        <dbReference type="EMBL" id="KAJ8023972.1"/>
    </source>
</evidence>
<keyword evidence="2" id="KW-1185">Reference proteome</keyword>
<accession>A0A9Q1BGQ3</accession>
<dbReference type="AlphaFoldDB" id="A0A9Q1BGQ3"/>
<evidence type="ECO:0000313" key="2">
    <source>
        <dbReference type="Proteomes" id="UP001152320"/>
    </source>
</evidence>
<protein>
    <submittedName>
        <fullName evidence="1">Uncharacterized protein</fullName>
    </submittedName>
</protein>
<dbReference type="EMBL" id="JAIZAY010000019">
    <property type="protein sequence ID" value="KAJ8023972.1"/>
    <property type="molecule type" value="Genomic_DNA"/>
</dbReference>
<dbReference type="Proteomes" id="UP001152320">
    <property type="component" value="Chromosome 19"/>
</dbReference>
<dbReference type="OrthoDB" id="5970526at2759"/>
<organism evidence="1 2">
    <name type="scientific">Holothuria leucospilota</name>
    <name type="common">Black long sea cucumber</name>
    <name type="synonym">Mertensiothuria leucospilota</name>
    <dbReference type="NCBI Taxonomy" id="206669"/>
    <lineage>
        <taxon>Eukaryota</taxon>
        <taxon>Metazoa</taxon>
        <taxon>Echinodermata</taxon>
        <taxon>Eleutherozoa</taxon>
        <taxon>Echinozoa</taxon>
        <taxon>Holothuroidea</taxon>
        <taxon>Aspidochirotacea</taxon>
        <taxon>Aspidochirotida</taxon>
        <taxon>Holothuriidae</taxon>
        <taxon>Holothuria</taxon>
    </lineage>
</organism>
<comment type="caution">
    <text evidence="1">The sequence shown here is derived from an EMBL/GenBank/DDBJ whole genome shotgun (WGS) entry which is preliminary data.</text>
</comment>
<gene>
    <name evidence="1" type="ORF">HOLleu_36563</name>
</gene>
<proteinExistence type="predicted"/>
<reference evidence="1" key="1">
    <citation type="submission" date="2021-10" db="EMBL/GenBank/DDBJ databases">
        <title>Tropical sea cucumber genome reveals ecological adaptation and Cuvierian tubules defense mechanism.</title>
        <authorList>
            <person name="Chen T."/>
        </authorList>
    </citation>
    <scope>NUCLEOTIDE SEQUENCE</scope>
    <source>
        <strain evidence="1">Nanhai2018</strain>
        <tissue evidence="1">Muscle</tissue>
    </source>
</reference>
<name>A0A9Q1BGQ3_HOLLE</name>
<sequence length="303" mass="34756">MRWKVIFFKRDNLSVSTDSNSESDDEDICSYGLKSRKCPPHVKGLIPFEDDMAKLVENIDFRQVKGKFQAKLHQTLKEINSSSNVYAFADKSQNMYKMSNSTYNNLLKNSITSKYKQGNENVKTDINSELHSLACQLNIEQKISPMAERGAFVTIKDHKYNFPNNPSCRLINPAKSELGKVSQHIVNKINSCIRSKLSVNQWRNTSSVIEWFENISEKERHTFVIFDIIDFYPSISEDLLTKALEWANSYTNTSQLDITTIMHARKSLLFHKSEPWVKRYGVGLFDVTMGSYDGAEICWGCSS</sequence>